<organism evidence="1 2">
    <name type="scientific">Psychrobacter raelei</name>
    <dbReference type="NCBI Taxonomy" id="2565531"/>
    <lineage>
        <taxon>Bacteria</taxon>
        <taxon>Pseudomonadati</taxon>
        <taxon>Pseudomonadota</taxon>
        <taxon>Gammaproteobacteria</taxon>
        <taxon>Moraxellales</taxon>
        <taxon>Moraxellaceae</taxon>
        <taxon>Psychrobacter</taxon>
    </lineage>
</organism>
<accession>A0AAT9PCN8</accession>
<evidence type="ECO:0000313" key="2">
    <source>
        <dbReference type="Proteomes" id="UP000829560"/>
    </source>
</evidence>
<evidence type="ECO:0000313" key="1">
    <source>
        <dbReference type="EMBL" id="UNK04464.1"/>
    </source>
</evidence>
<sequence length="87" mass="8822">MFKVVVSITDSIGLVASINSIKVGVSFGVDTGTTALVVQDACIKGGVATNIGIKGDKWVAVFVCLTFKGVTNIDTGKLTDTGSTAKA</sequence>
<dbReference type="KEGG" id="prae:MN210_08965"/>
<dbReference type="AlphaFoldDB" id="A0AAT9PCN8"/>
<proteinExistence type="predicted"/>
<dbReference type="Proteomes" id="UP000829560">
    <property type="component" value="Chromosome"/>
</dbReference>
<reference evidence="1" key="1">
    <citation type="submission" date="2024-03" db="EMBL/GenBank/DDBJ databases">
        <title>Psychrobacter raelis sp. nov. isolated from a dog with peritonitis.</title>
        <authorList>
            <person name="Schiavone A."/>
            <person name="Manzulli V."/>
            <person name="Camarda A."/>
            <person name="Cafiero M.A."/>
            <person name="Vasco I."/>
            <person name="Marino L."/>
            <person name="Pennuzzi G."/>
            <person name="Serrecchia L."/>
            <person name="Galante D."/>
            <person name="Pugliese N."/>
        </authorList>
    </citation>
    <scope>NUCLEOTIDE SEQUENCE</scope>
    <source>
        <strain evidence="1">PraFG1</strain>
    </source>
</reference>
<dbReference type="RefSeq" id="WP_241878051.1">
    <property type="nucleotide sequence ID" value="NZ_CP093310.2"/>
</dbReference>
<name>A0AAT9PCN8_9GAMM</name>
<keyword evidence="2" id="KW-1185">Reference proteome</keyword>
<dbReference type="EMBL" id="CP093310">
    <property type="protein sequence ID" value="UNK04464.1"/>
    <property type="molecule type" value="Genomic_DNA"/>
</dbReference>
<gene>
    <name evidence="1" type="ORF">MN210_08965</name>
</gene>
<protein>
    <submittedName>
        <fullName evidence="1">Uncharacterized protein</fullName>
    </submittedName>
</protein>